<accession>A0A1G1V850</accession>
<reference evidence="1 2" key="1">
    <citation type="journal article" date="2016" name="Nat. Commun.">
        <title>Thousands of microbial genomes shed light on interconnected biogeochemical processes in an aquifer system.</title>
        <authorList>
            <person name="Anantharaman K."/>
            <person name="Brown C.T."/>
            <person name="Hug L.A."/>
            <person name="Sharon I."/>
            <person name="Castelle C.J."/>
            <person name="Probst A.J."/>
            <person name="Thomas B.C."/>
            <person name="Singh A."/>
            <person name="Wilkins M.J."/>
            <person name="Karaoz U."/>
            <person name="Brodie E.L."/>
            <person name="Williams K.H."/>
            <person name="Hubbard S.S."/>
            <person name="Banfield J.F."/>
        </authorList>
    </citation>
    <scope>NUCLEOTIDE SEQUENCE [LARGE SCALE GENOMIC DNA]</scope>
</reference>
<dbReference type="InterPro" id="IPR023346">
    <property type="entry name" value="Lysozyme-like_dom_sf"/>
</dbReference>
<sequence length="200" mass="22171">MRSLLYLATFFIVTPITLLTSVFALKVVSAKPPLDPLADIEQTATQVQAPRYGSRVYAAIPDPVGKVAGAATVGDARVEIIRQYLEKYDSPLVPYAEQAVKAAEENELDFRLLVAIAQQESNLCKKIPENSYNCWGWGIHARGTLRFSNYTEAIETVSQGLKENYLNKGYTTPEEIMRKYTPSSPGTWAAGVTQFLSEME</sequence>
<evidence type="ECO:0000313" key="2">
    <source>
        <dbReference type="Proteomes" id="UP000178319"/>
    </source>
</evidence>
<dbReference type="Proteomes" id="UP000178319">
    <property type="component" value="Unassembled WGS sequence"/>
</dbReference>
<comment type="caution">
    <text evidence="1">The sequence shown here is derived from an EMBL/GenBank/DDBJ whole genome shotgun (WGS) entry which is preliminary data.</text>
</comment>
<protein>
    <recommendedName>
        <fullName evidence="3">Mannosyl-glycoprotein endo-beta-N-acetylglucosamidase-like domain-containing protein</fullName>
    </recommendedName>
</protein>
<dbReference type="Gene3D" id="1.10.530.10">
    <property type="match status" value="1"/>
</dbReference>
<name>A0A1G1V850_9BACT</name>
<evidence type="ECO:0000313" key="1">
    <source>
        <dbReference type="EMBL" id="OGY11372.1"/>
    </source>
</evidence>
<dbReference type="AlphaFoldDB" id="A0A1G1V850"/>
<dbReference type="SUPFAM" id="SSF53955">
    <property type="entry name" value="Lysozyme-like"/>
    <property type="match status" value="1"/>
</dbReference>
<proteinExistence type="predicted"/>
<evidence type="ECO:0008006" key="3">
    <source>
        <dbReference type="Google" id="ProtNLM"/>
    </source>
</evidence>
<gene>
    <name evidence="1" type="ORF">A3D26_02610</name>
</gene>
<dbReference type="EMBL" id="MHBZ01000019">
    <property type="protein sequence ID" value="OGY11372.1"/>
    <property type="molecule type" value="Genomic_DNA"/>
</dbReference>
<dbReference type="STRING" id="1797516.A3D26_02610"/>
<organism evidence="1 2">
    <name type="scientific">Candidatus Blackburnbacteria bacterium RIFCSPHIGHO2_02_FULL_44_20</name>
    <dbReference type="NCBI Taxonomy" id="1797516"/>
    <lineage>
        <taxon>Bacteria</taxon>
        <taxon>Candidatus Blackburniibacteriota</taxon>
    </lineage>
</organism>